<dbReference type="GO" id="GO:0006355">
    <property type="term" value="P:regulation of DNA-templated transcription"/>
    <property type="evidence" value="ECO:0007669"/>
    <property type="project" value="TreeGrafter"/>
</dbReference>
<dbReference type="GO" id="GO:0003712">
    <property type="term" value="F:transcription coregulator activity"/>
    <property type="evidence" value="ECO:0007669"/>
    <property type="project" value="TreeGrafter"/>
</dbReference>
<evidence type="ECO:0000313" key="11">
    <source>
        <dbReference type="WBParaSite" id="HPBE_0002626501-mRNA-1"/>
    </source>
</evidence>
<gene>
    <name evidence="9" type="ORF">HPBE_LOCUS26264</name>
</gene>
<evidence type="ECO:0000256" key="2">
    <source>
        <dbReference type="ARBA" id="ARBA00006283"/>
    </source>
</evidence>
<evidence type="ECO:0000313" key="9">
    <source>
        <dbReference type="EMBL" id="VDP56647.1"/>
    </source>
</evidence>
<protein>
    <submittedName>
        <fullName evidence="11">SAP30_Sin3_bdg domain-containing protein</fullName>
    </submittedName>
</protein>
<accession>A0A3P8DXY2</accession>
<dbReference type="Pfam" id="PF13867">
    <property type="entry name" value="SAP30_Sin3_bdg"/>
    <property type="match status" value="1"/>
</dbReference>
<evidence type="ECO:0000256" key="5">
    <source>
        <dbReference type="ARBA" id="ARBA00023163"/>
    </source>
</evidence>
<accession>A0A183GU95</accession>
<name>A0A183GU95_HELPZ</name>
<dbReference type="PANTHER" id="PTHR13286:SF6">
    <property type="entry name" value="HISTONE DEACETYLASE COMPLEX SUBUNIT SAP30L-RELATED"/>
    <property type="match status" value="1"/>
</dbReference>
<keyword evidence="10" id="KW-1185">Reference proteome</keyword>
<evidence type="ECO:0000256" key="4">
    <source>
        <dbReference type="ARBA" id="ARBA00023015"/>
    </source>
</evidence>
<evidence type="ECO:0000259" key="8">
    <source>
        <dbReference type="Pfam" id="PF13867"/>
    </source>
</evidence>
<dbReference type="GO" id="GO:0000118">
    <property type="term" value="C:histone deacetylase complex"/>
    <property type="evidence" value="ECO:0007669"/>
    <property type="project" value="TreeGrafter"/>
</dbReference>
<feature type="region of interest" description="Disordered" evidence="7">
    <location>
        <begin position="49"/>
        <end position="73"/>
    </location>
</feature>
<dbReference type="OrthoDB" id="510958at2759"/>
<feature type="domain" description="Histone deacetylase complex subunit SAP30 Sin3 binding" evidence="8">
    <location>
        <begin position="75"/>
        <end position="127"/>
    </location>
</feature>
<dbReference type="PANTHER" id="PTHR13286">
    <property type="entry name" value="SAP30"/>
    <property type="match status" value="1"/>
</dbReference>
<keyword evidence="3" id="KW-0678">Repressor</keyword>
<dbReference type="InterPro" id="IPR025718">
    <property type="entry name" value="SAP30_Sin3-bd"/>
</dbReference>
<dbReference type="WBParaSite" id="HPBE_0002626501-mRNA-1">
    <property type="protein sequence ID" value="HPBE_0002626501-mRNA-1"/>
    <property type="gene ID" value="HPBE_0002626501"/>
</dbReference>
<organism evidence="10 11">
    <name type="scientific">Heligmosomoides polygyrus</name>
    <name type="common">Parasitic roundworm</name>
    <dbReference type="NCBI Taxonomy" id="6339"/>
    <lineage>
        <taxon>Eukaryota</taxon>
        <taxon>Metazoa</taxon>
        <taxon>Ecdysozoa</taxon>
        <taxon>Nematoda</taxon>
        <taxon>Chromadorea</taxon>
        <taxon>Rhabditida</taxon>
        <taxon>Rhabditina</taxon>
        <taxon>Rhabditomorpha</taxon>
        <taxon>Strongyloidea</taxon>
        <taxon>Heligmosomidae</taxon>
        <taxon>Heligmosomoides</taxon>
    </lineage>
</organism>
<evidence type="ECO:0000256" key="6">
    <source>
        <dbReference type="ARBA" id="ARBA00023242"/>
    </source>
</evidence>
<comment type="similarity">
    <text evidence="2">Belongs to the SAP30 family.</text>
</comment>
<dbReference type="Proteomes" id="UP000050761">
    <property type="component" value="Unassembled WGS sequence"/>
</dbReference>
<reference evidence="11" key="2">
    <citation type="submission" date="2019-09" db="UniProtKB">
        <authorList>
            <consortium name="WormBaseParasite"/>
        </authorList>
    </citation>
    <scope>IDENTIFICATION</scope>
</reference>
<evidence type="ECO:0000256" key="1">
    <source>
        <dbReference type="ARBA" id="ARBA00004123"/>
    </source>
</evidence>
<dbReference type="InterPro" id="IPR038291">
    <property type="entry name" value="SAP30_C_sf"/>
</dbReference>
<reference evidence="9 10" key="1">
    <citation type="submission" date="2018-11" db="EMBL/GenBank/DDBJ databases">
        <authorList>
            <consortium name="Pathogen Informatics"/>
        </authorList>
    </citation>
    <scope>NUCLEOTIDE SEQUENCE [LARGE SCALE GENOMIC DNA]</scope>
</reference>
<proteinExistence type="inferred from homology"/>
<evidence type="ECO:0000256" key="3">
    <source>
        <dbReference type="ARBA" id="ARBA00022491"/>
    </source>
</evidence>
<keyword evidence="5" id="KW-0804">Transcription</keyword>
<dbReference type="InterPro" id="IPR024145">
    <property type="entry name" value="His_deAcase_SAP30/SAP30L"/>
</dbReference>
<feature type="compositionally biased region" description="Low complexity" evidence="7">
    <location>
        <begin position="1"/>
        <end position="16"/>
    </location>
</feature>
<evidence type="ECO:0000313" key="10">
    <source>
        <dbReference type="Proteomes" id="UP000050761"/>
    </source>
</evidence>
<evidence type="ECO:0000256" key="7">
    <source>
        <dbReference type="SAM" id="MobiDB-lite"/>
    </source>
</evidence>
<dbReference type="AlphaFoldDB" id="A0A183GU95"/>
<feature type="compositionally biased region" description="Basic and acidic residues" evidence="7">
    <location>
        <begin position="49"/>
        <end position="61"/>
    </location>
</feature>
<feature type="region of interest" description="Disordered" evidence="7">
    <location>
        <begin position="1"/>
        <end position="30"/>
    </location>
</feature>
<keyword evidence="4" id="KW-0805">Transcription regulation</keyword>
<keyword evidence="6" id="KW-0539">Nucleus</keyword>
<feature type="compositionally biased region" description="Acidic residues" evidence="7">
    <location>
        <begin position="17"/>
        <end position="26"/>
    </location>
</feature>
<dbReference type="Gene3D" id="6.10.160.20">
    <property type="match status" value="1"/>
</dbReference>
<sequence>MLQSDSGGLESSVSSEVDSDEEEEEIDKEKQVADFKAVLNWRHIELARIKENSSQGERDEQRDSDEDDNNGLSTLSAASLRRYRKFFMIPTKASASKHAMLEGVENHFARVPVQANDAIAHFIFTAKNKMNNVE</sequence>
<comment type="subcellular location">
    <subcellularLocation>
        <location evidence="1">Nucleus</location>
    </subcellularLocation>
</comment>
<dbReference type="EMBL" id="UZAH01039585">
    <property type="protein sequence ID" value="VDP56647.1"/>
    <property type="molecule type" value="Genomic_DNA"/>
</dbReference>